<organism evidence="2">
    <name type="scientific">Salix viminalis</name>
    <name type="common">Common osier</name>
    <name type="synonym">Basket willow</name>
    <dbReference type="NCBI Taxonomy" id="40686"/>
    <lineage>
        <taxon>Eukaryota</taxon>
        <taxon>Viridiplantae</taxon>
        <taxon>Streptophyta</taxon>
        <taxon>Embryophyta</taxon>
        <taxon>Tracheophyta</taxon>
        <taxon>Spermatophyta</taxon>
        <taxon>Magnoliopsida</taxon>
        <taxon>eudicotyledons</taxon>
        <taxon>Gunneridae</taxon>
        <taxon>Pentapetalae</taxon>
        <taxon>rosids</taxon>
        <taxon>fabids</taxon>
        <taxon>Malpighiales</taxon>
        <taxon>Salicaceae</taxon>
        <taxon>Saliceae</taxon>
        <taxon>Salix</taxon>
    </lineage>
</organism>
<gene>
    <name evidence="2" type="ORF">SVIM_LOCUS472370</name>
</gene>
<accession>A0A6N2N8X3</accession>
<evidence type="ECO:0000256" key="1">
    <source>
        <dbReference type="SAM" id="MobiDB-lite"/>
    </source>
</evidence>
<evidence type="ECO:0000313" key="2">
    <source>
        <dbReference type="EMBL" id="VFU62454.1"/>
    </source>
</evidence>
<sequence>MAELLRGKEEQKFAAGAVEGGNRTTVVVSVIIAMDIIISSVCSLRFKEEVAAFEDEHIGWDSLHMLTLEFPTIGHVEDSVENQPTKSSAKPTLLRQELHAIQTETRKKMEKRMRRKRVKKKRIRRKKRKWRRGDEEMRVSGGVGEGNWDLGLC</sequence>
<dbReference type="AlphaFoldDB" id="A0A6N2N8X3"/>
<dbReference type="EMBL" id="CAADRP010002152">
    <property type="protein sequence ID" value="VFU62454.1"/>
    <property type="molecule type" value="Genomic_DNA"/>
</dbReference>
<proteinExistence type="predicted"/>
<name>A0A6N2N8X3_SALVM</name>
<feature type="region of interest" description="Disordered" evidence="1">
    <location>
        <begin position="115"/>
        <end position="135"/>
    </location>
</feature>
<protein>
    <submittedName>
        <fullName evidence="2">Uncharacterized protein</fullName>
    </submittedName>
</protein>
<reference evidence="2" key="1">
    <citation type="submission" date="2019-03" db="EMBL/GenBank/DDBJ databases">
        <authorList>
            <person name="Mank J."/>
            <person name="Almeida P."/>
        </authorList>
    </citation>
    <scope>NUCLEOTIDE SEQUENCE</scope>
    <source>
        <strain evidence="2">78183</strain>
    </source>
</reference>
<feature type="compositionally biased region" description="Basic residues" evidence="1">
    <location>
        <begin position="115"/>
        <end position="131"/>
    </location>
</feature>